<dbReference type="GO" id="GO:0009055">
    <property type="term" value="F:electron transfer activity"/>
    <property type="evidence" value="ECO:0007669"/>
    <property type="project" value="UniProtKB-UniRule"/>
</dbReference>
<dbReference type="Pfam" id="PF05093">
    <property type="entry name" value="CIAPIN1"/>
    <property type="match status" value="1"/>
</dbReference>
<comment type="domain">
    <text evidence="10">The N-terminal domain has structural similarity with S-adenosyl-L-methionine-dependent methyltransferases, but does not bind S-adenosyl-L-methionine. It is required for correct assembly of the 2 Fe-S clusters.</text>
</comment>
<evidence type="ECO:0000259" key="11">
    <source>
        <dbReference type="Pfam" id="PF05093"/>
    </source>
</evidence>
<reference evidence="13 14" key="1">
    <citation type="submission" date="2017-11" db="EMBL/GenBank/DDBJ databases">
        <authorList>
            <person name="Kracher B."/>
        </authorList>
    </citation>
    <scope>NUCLEOTIDE SEQUENCE [LARGE SCALE GENOMIC DNA]</scope>
    <source>
        <strain evidence="13 14">RACE1</strain>
    </source>
</reference>
<evidence type="ECO:0000256" key="1">
    <source>
        <dbReference type="ARBA" id="ARBA00001966"/>
    </source>
</evidence>
<keyword evidence="6 10" id="KW-0479">Metal-binding</keyword>
<evidence type="ECO:0000256" key="4">
    <source>
        <dbReference type="ARBA" id="ARBA00022490"/>
    </source>
</evidence>
<feature type="domain" description="Fe-S cluster assembly protein Dre2 N-terminal" evidence="12">
    <location>
        <begin position="16"/>
        <end position="147"/>
    </location>
</feature>
<dbReference type="Gene3D" id="3.40.50.11000">
    <property type="entry name" value="Fe-S cluster assembly protein Dre2, N-terminal domain"/>
    <property type="match status" value="1"/>
</dbReference>
<feature type="binding site" evidence="10">
    <location>
        <position position="247"/>
    </location>
    <ligand>
        <name>[2Fe-2S] cluster</name>
        <dbReference type="ChEBI" id="CHEBI:190135"/>
    </ligand>
</feature>
<dbReference type="PANTHER" id="PTHR13273:SF14">
    <property type="entry name" value="ANAMORSIN"/>
    <property type="match status" value="1"/>
</dbReference>
<dbReference type="Proteomes" id="UP000275772">
    <property type="component" value="Unassembled WGS sequence"/>
</dbReference>
<feature type="binding site" evidence="10">
    <location>
        <position position="249"/>
    </location>
    <ligand>
        <name>[2Fe-2S] cluster</name>
        <dbReference type="ChEBI" id="CHEBI:190135"/>
    </ligand>
</feature>
<protein>
    <submittedName>
        <fullName evidence="13">Uncharacterized protein</fullName>
    </submittedName>
</protein>
<comment type="subcellular location">
    <subcellularLocation>
        <location evidence="10">Cytoplasm</location>
    </subcellularLocation>
    <subcellularLocation>
        <location evidence="10">Mitochondrion intermembrane space</location>
    </subcellularLocation>
</comment>
<dbReference type="GO" id="GO:0016226">
    <property type="term" value="P:iron-sulfur cluster assembly"/>
    <property type="evidence" value="ECO:0007669"/>
    <property type="project" value="UniProtKB-UniRule"/>
</dbReference>
<evidence type="ECO:0000256" key="10">
    <source>
        <dbReference type="HAMAP-Rule" id="MF_03115"/>
    </source>
</evidence>
<evidence type="ECO:0000256" key="6">
    <source>
        <dbReference type="ARBA" id="ARBA00022723"/>
    </source>
</evidence>
<gene>
    <name evidence="13" type="ORF">BLGHR1_17145</name>
</gene>
<dbReference type="InterPro" id="IPR046408">
    <property type="entry name" value="CIAPIN1"/>
</dbReference>
<organism evidence="13 14">
    <name type="scientific">Blumeria hordei</name>
    <name type="common">Barley powdery mildew</name>
    <name type="synonym">Blumeria graminis f. sp. hordei</name>
    <dbReference type="NCBI Taxonomy" id="2867405"/>
    <lineage>
        <taxon>Eukaryota</taxon>
        <taxon>Fungi</taxon>
        <taxon>Dikarya</taxon>
        <taxon>Ascomycota</taxon>
        <taxon>Pezizomycotina</taxon>
        <taxon>Leotiomycetes</taxon>
        <taxon>Erysiphales</taxon>
        <taxon>Erysiphaceae</taxon>
        <taxon>Blumeria</taxon>
    </lineage>
</organism>
<comment type="domain">
    <text evidence="10">The C-terminal domain binds 2 Fe-S clusters but is otherwise mostly in an intrinsically disordered conformation.</text>
</comment>
<evidence type="ECO:0000256" key="9">
    <source>
        <dbReference type="ARBA" id="ARBA00023128"/>
    </source>
</evidence>
<feature type="binding site" evidence="10">
    <location>
        <position position="233"/>
    </location>
    <ligand>
        <name>[2Fe-2S] cluster</name>
        <dbReference type="ChEBI" id="CHEBI:190135"/>
    </ligand>
</feature>
<feature type="domain" description="Anamorsin C-terminal" evidence="11">
    <location>
        <begin position="229"/>
        <end position="324"/>
    </location>
</feature>
<proteinExistence type="inferred from homology"/>
<dbReference type="HAMAP" id="MF_03115">
    <property type="entry name" value="Anamorsin"/>
    <property type="match status" value="1"/>
</dbReference>
<comment type="domain">
    <text evidence="10">The twin Cx2C motifs are involved in the recognition by the mitochondrial MIA40-ERV1 disulfide relay system. The formation of 2 disulfide bonds in the Cx2C motifs through dithiol/disulfide exchange reactions effectively traps the protein in the mitochondrial intermembrane space.</text>
</comment>
<dbReference type="AlphaFoldDB" id="A0A383V181"/>
<feature type="binding site" evidence="10">
    <location>
        <position position="305"/>
    </location>
    <ligand>
        <name>[4Fe-4S] cluster</name>
        <dbReference type="ChEBI" id="CHEBI:49883"/>
    </ligand>
</feature>
<dbReference type="PANTHER" id="PTHR13273">
    <property type="entry name" value="ANAMORSIN"/>
    <property type="match status" value="1"/>
</dbReference>
<dbReference type="InterPro" id="IPR031838">
    <property type="entry name" value="Dre2_N"/>
</dbReference>
<dbReference type="VEuPathDB" id="FungiDB:BLGHR1_17145"/>
<comment type="similarity">
    <text evidence="2 10">Belongs to the anamorsin family.</text>
</comment>
<evidence type="ECO:0000313" key="14">
    <source>
        <dbReference type="Proteomes" id="UP000275772"/>
    </source>
</evidence>
<feature type="region of interest" description="Fe-S binding site A" evidence="10">
    <location>
        <begin position="233"/>
        <end position="249"/>
    </location>
</feature>
<dbReference type="InterPro" id="IPR007785">
    <property type="entry name" value="Anamorsin"/>
</dbReference>
<dbReference type="GO" id="GO:0005758">
    <property type="term" value="C:mitochondrial intermembrane space"/>
    <property type="evidence" value="ECO:0007669"/>
    <property type="project" value="UniProtKB-SubCell"/>
</dbReference>
<comment type="cofactor">
    <cofactor evidence="10">
        <name>[2Fe-2S] cluster</name>
        <dbReference type="ChEBI" id="CHEBI:190135"/>
    </cofactor>
</comment>
<keyword evidence="5 10" id="KW-0001">2Fe-2S</keyword>
<keyword evidence="9 10" id="KW-0496">Mitochondrion</keyword>
<evidence type="ECO:0000256" key="8">
    <source>
        <dbReference type="ARBA" id="ARBA00023014"/>
    </source>
</evidence>
<comment type="caution">
    <text evidence="10">Lacks conserved residue(s) required for the propagation of feature annotation.</text>
</comment>
<keyword evidence="3 10" id="KW-0004">4Fe-4S</keyword>
<evidence type="ECO:0000259" key="12">
    <source>
        <dbReference type="Pfam" id="PF16803"/>
    </source>
</evidence>
<dbReference type="GO" id="GO:0051537">
    <property type="term" value="F:2 iron, 2 sulfur cluster binding"/>
    <property type="evidence" value="ECO:0007669"/>
    <property type="project" value="UniProtKB-UniRule"/>
</dbReference>
<evidence type="ECO:0000313" key="13">
    <source>
        <dbReference type="EMBL" id="SZF06341.1"/>
    </source>
</evidence>
<sequence length="331" mass="35697">MMPTFTTNTAPVSAAKTLLLAPPSIARHEERLAAAAAGHERASIEIQMLDRLAAGIVTLLPARYDLIRILSDAEGSGVETTRLLDRPLIHMLADALTPRGRLESQDARLVNDTMSPVYREAILAGLLLEDGQLVKPESSESEAVPLRVLARAKATTSSRSKTQTLEGVLKFDETTSPNHQESPPYPIGVGFVTADHGLDNGSLSSEDDEELIDEDTLLTEEELKRPVNIPAACAPRAGKRRRACKDCTCGLAAKIEAENAARRVDADANLRTLQIRSDELAEIDFTVQGKVGSCGNCSLGDAFRCEGCPYIGMPAFNPGDEVRLLNDDIQL</sequence>
<dbReference type="GO" id="GO:0051539">
    <property type="term" value="F:4 iron, 4 sulfur cluster binding"/>
    <property type="evidence" value="ECO:0007669"/>
    <property type="project" value="UniProtKB-KW"/>
</dbReference>
<dbReference type="GO" id="GO:0046872">
    <property type="term" value="F:metal ion binding"/>
    <property type="evidence" value="ECO:0007669"/>
    <property type="project" value="UniProtKB-KW"/>
</dbReference>
<evidence type="ECO:0000256" key="5">
    <source>
        <dbReference type="ARBA" id="ARBA00022714"/>
    </source>
</evidence>
<feature type="binding site" evidence="10">
    <location>
        <position position="294"/>
    </location>
    <ligand>
        <name>[4Fe-4S] cluster</name>
        <dbReference type="ChEBI" id="CHEBI:49883"/>
    </ligand>
</feature>
<feature type="binding site" evidence="10">
    <location>
        <position position="308"/>
    </location>
    <ligand>
        <name>[4Fe-4S] cluster</name>
        <dbReference type="ChEBI" id="CHEBI:49883"/>
    </ligand>
</feature>
<dbReference type="Pfam" id="PF16803">
    <property type="entry name" value="DRE2_N"/>
    <property type="match status" value="1"/>
</dbReference>
<comment type="cofactor">
    <cofactor evidence="1 10">
        <name>[4Fe-4S] cluster</name>
        <dbReference type="ChEBI" id="CHEBI:49883"/>
    </cofactor>
</comment>
<keyword evidence="7 10" id="KW-0408">Iron</keyword>
<feature type="short sequence motif" description="Cx2C motif 1" evidence="10">
    <location>
        <begin position="294"/>
        <end position="297"/>
    </location>
</feature>
<feature type="short sequence motif" description="Cx2C motif 2" evidence="10">
    <location>
        <begin position="305"/>
        <end position="308"/>
    </location>
</feature>
<keyword evidence="8 10" id="KW-0411">Iron-sulfur</keyword>
<keyword evidence="4 10" id="KW-0963">Cytoplasm</keyword>
<feature type="region of interest" description="Fe-S binding site B" evidence="10">
    <location>
        <begin position="294"/>
        <end position="308"/>
    </location>
</feature>
<accession>A0A383V181</accession>
<feature type="binding site" evidence="10">
    <location>
        <position position="244"/>
    </location>
    <ligand>
        <name>[2Fe-2S] cluster</name>
        <dbReference type="ChEBI" id="CHEBI:190135"/>
    </ligand>
</feature>
<evidence type="ECO:0000256" key="3">
    <source>
        <dbReference type="ARBA" id="ARBA00022485"/>
    </source>
</evidence>
<evidence type="ECO:0000256" key="7">
    <source>
        <dbReference type="ARBA" id="ARBA00023004"/>
    </source>
</evidence>
<dbReference type="EMBL" id="UNSH01000090">
    <property type="protein sequence ID" value="SZF06341.1"/>
    <property type="molecule type" value="Genomic_DNA"/>
</dbReference>
<evidence type="ECO:0000256" key="2">
    <source>
        <dbReference type="ARBA" id="ARBA00008169"/>
    </source>
</evidence>
<feature type="binding site" evidence="10">
    <location>
        <position position="297"/>
    </location>
    <ligand>
        <name>[4Fe-4S] cluster</name>
        <dbReference type="ChEBI" id="CHEBI:49883"/>
    </ligand>
</feature>
<name>A0A383V181_BLUHO</name>